<feature type="domain" description="ComEC/Rec2-related protein" evidence="7">
    <location>
        <begin position="238"/>
        <end position="500"/>
    </location>
</feature>
<proteinExistence type="predicted"/>
<keyword evidence="3 6" id="KW-0812">Transmembrane</keyword>
<evidence type="ECO:0000313" key="8">
    <source>
        <dbReference type="EMBL" id="SDT89992.1"/>
    </source>
</evidence>
<dbReference type="RefSeq" id="WP_157886339.1">
    <property type="nucleotide sequence ID" value="NZ_LT629792.1"/>
</dbReference>
<evidence type="ECO:0000256" key="2">
    <source>
        <dbReference type="ARBA" id="ARBA00022475"/>
    </source>
</evidence>
<feature type="transmembrane region" description="Helical" evidence="6">
    <location>
        <begin position="490"/>
        <end position="507"/>
    </location>
</feature>
<feature type="transmembrane region" description="Helical" evidence="6">
    <location>
        <begin position="7"/>
        <end position="25"/>
    </location>
</feature>
<feature type="transmembrane region" description="Helical" evidence="6">
    <location>
        <begin position="447"/>
        <end position="470"/>
    </location>
</feature>
<feature type="transmembrane region" description="Helical" evidence="6">
    <location>
        <begin position="257"/>
        <end position="276"/>
    </location>
</feature>
<keyword evidence="5 6" id="KW-0472">Membrane</keyword>
<dbReference type="PANTHER" id="PTHR30619:SF7">
    <property type="entry name" value="BETA-LACTAMASE DOMAIN PROTEIN"/>
    <property type="match status" value="1"/>
</dbReference>
<dbReference type="PANTHER" id="PTHR30619">
    <property type="entry name" value="DNA INTERNALIZATION/COMPETENCE PROTEIN COMEC/REC2"/>
    <property type="match status" value="1"/>
</dbReference>
<feature type="transmembrane region" description="Helical" evidence="6">
    <location>
        <begin position="418"/>
        <end position="440"/>
    </location>
</feature>
<dbReference type="EMBL" id="LT629792">
    <property type="protein sequence ID" value="SDT89992.1"/>
    <property type="molecule type" value="Genomic_DNA"/>
</dbReference>
<comment type="subcellular location">
    <subcellularLocation>
        <location evidence="1">Cell membrane</location>
        <topology evidence="1">Multi-pass membrane protein</topology>
    </subcellularLocation>
</comment>
<feature type="transmembrane region" description="Helical" evidence="6">
    <location>
        <begin position="31"/>
        <end position="49"/>
    </location>
</feature>
<gene>
    <name evidence="8" type="ORF">SAMN04489714_0704</name>
</gene>
<keyword evidence="9" id="KW-1185">Reference proteome</keyword>
<feature type="transmembrane region" description="Helical" evidence="6">
    <location>
        <begin position="391"/>
        <end position="412"/>
    </location>
</feature>
<accession>A0ABY0V6D5</accession>
<evidence type="ECO:0000259" key="7">
    <source>
        <dbReference type="Pfam" id="PF03772"/>
    </source>
</evidence>
<name>A0ABY0V6D5_9ACTO</name>
<feature type="transmembrane region" description="Helical" evidence="6">
    <location>
        <begin position="70"/>
        <end position="92"/>
    </location>
</feature>
<evidence type="ECO:0000256" key="3">
    <source>
        <dbReference type="ARBA" id="ARBA00022692"/>
    </source>
</evidence>
<evidence type="ECO:0000256" key="1">
    <source>
        <dbReference type="ARBA" id="ARBA00004651"/>
    </source>
</evidence>
<dbReference type="InterPro" id="IPR052159">
    <property type="entry name" value="Competence_DNA_uptake"/>
</dbReference>
<protein>
    <submittedName>
        <fullName evidence="8">Competence protein ComEC</fullName>
    </submittedName>
</protein>
<dbReference type="Pfam" id="PF03772">
    <property type="entry name" value="Competence"/>
    <property type="match status" value="1"/>
</dbReference>
<dbReference type="Proteomes" id="UP000198976">
    <property type="component" value="Chromosome I"/>
</dbReference>
<evidence type="ECO:0000256" key="4">
    <source>
        <dbReference type="ARBA" id="ARBA00022989"/>
    </source>
</evidence>
<dbReference type="InterPro" id="IPR004477">
    <property type="entry name" value="ComEC_N"/>
</dbReference>
<evidence type="ECO:0000256" key="5">
    <source>
        <dbReference type="ARBA" id="ARBA00023136"/>
    </source>
</evidence>
<reference evidence="8 9" key="1">
    <citation type="submission" date="2016-10" db="EMBL/GenBank/DDBJ databases">
        <authorList>
            <person name="Varghese N."/>
            <person name="Submissions S."/>
        </authorList>
    </citation>
    <scope>NUCLEOTIDE SEQUENCE [LARGE SCALE GENOMIC DNA]</scope>
    <source>
        <strain evidence="8 9">DSM 9169</strain>
    </source>
</reference>
<keyword evidence="4 6" id="KW-1133">Transmembrane helix</keyword>
<dbReference type="NCBIfam" id="TIGR00360">
    <property type="entry name" value="ComEC_N-term"/>
    <property type="match status" value="1"/>
</dbReference>
<keyword evidence="2" id="KW-1003">Cell membrane</keyword>
<evidence type="ECO:0000313" key="9">
    <source>
        <dbReference type="Proteomes" id="UP000198976"/>
    </source>
</evidence>
<sequence>MRDMRVTPVAASIWITLLICLRISIHLKDAVVVTGVLVALAATLAAWRVRDRHNERGRPRPRRMRTPVGSLRLGWAAILIASGAAAIVAGSACDAHARDPTVRLIDSGRTYVTLRVRLIDDPAAMASRWNRTRFYADARVEQVEVSHGQWQPSNVNVMLMGAGIGEYVRDDRVLVRGSIDSQFRSDPPFVGAMEAENIELTERPGGWVSIVRHVRSSMRQVCSALTVQGQALVPGVAIGDDRAMNEELSDAMKTSSLTHLTAVSGTHIAIMLSLIVSAVPGRGLIRAGATLAAMSLLVAVVGPQPSVIRAVLTASVGVAGLLLKRPGGAQAALSTVVVLVLLIDPFSARAVGFALSVLATWGVVGPAQQWNEAVKHAVRSDAWYARCVRRLLQACCVPLAAQILVAPVLVLMSPLLPVWGVIANVLVSPVIAPACVCALMTAVCAPWWPAAATLMAHVAQIFTGWIAWVATWVSSWPMANVSWPQGIEGTIVLASAAIGMLSVSTVVRRCRRRMSH</sequence>
<evidence type="ECO:0000256" key="6">
    <source>
        <dbReference type="SAM" id="Phobius"/>
    </source>
</evidence>
<organism evidence="8 9">
    <name type="scientific">Schaalia radingae</name>
    <dbReference type="NCBI Taxonomy" id="131110"/>
    <lineage>
        <taxon>Bacteria</taxon>
        <taxon>Bacillati</taxon>
        <taxon>Actinomycetota</taxon>
        <taxon>Actinomycetes</taxon>
        <taxon>Actinomycetales</taxon>
        <taxon>Actinomycetaceae</taxon>
        <taxon>Schaalia</taxon>
    </lineage>
</organism>